<feature type="domain" description="HAMP" evidence="13">
    <location>
        <begin position="185"/>
        <end position="236"/>
    </location>
</feature>
<evidence type="ECO:0000259" key="12">
    <source>
        <dbReference type="PROSITE" id="PS50109"/>
    </source>
</evidence>
<keyword evidence="8 11" id="KW-1133">Transmembrane helix</keyword>
<evidence type="ECO:0000256" key="7">
    <source>
        <dbReference type="ARBA" id="ARBA00022777"/>
    </source>
</evidence>
<dbReference type="Gene3D" id="3.30.565.10">
    <property type="entry name" value="Histidine kinase-like ATPase, C-terminal domain"/>
    <property type="match status" value="1"/>
</dbReference>
<dbReference type="RefSeq" id="WP_311365345.1">
    <property type="nucleotide sequence ID" value="NZ_JAVRIC010000015.1"/>
</dbReference>
<keyword evidence="7" id="KW-0418">Kinase</keyword>
<keyword evidence="6 11" id="KW-0812">Transmembrane</keyword>
<comment type="subcellular location">
    <subcellularLocation>
        <location evidence="2">Membrane</location>
    </subcellularLocation>
</comment>
<keyword evidence="14" id="KW-0067">ATP-binding</keyword>
<keyword evidence="9" id="KW-0902">Two-component regulatory system</keyword>
<dbReference type="InterPro" id="IPR005467">
    <property type="entry name" value="His_kinase_dom"/>
</dbReference>
<dbReference type="EC" id="2.7.13.3" evidence="3"/>
<dbReference type="SUPFAM" id="SSF55874">
    <property type="entry name" value="ATPase domain of HSP90 chaperone/DNA topoisomerase II/histidine kinase"/>
    <property type="match status" value="1"/>
</dbReference>
<dbReference type="GO" id="GO:0005524">
    <property type="term" value="F:ATP binding"/>
    <property type="evidence" value="ECO:0007669"/>
    <property type="project" value="UniProtKB-KW"/>
</dbReference>
<evidence type="ECO:0000256" key="2">
    <source>
        <dbReference type="ARBA" id="ARBA00004370"/>
    </source>
</evidence>
<dbReference type="PANTHER" id="PTHR45436">
    <property type="entry name" value="SENSOR HISTIDINE KINASE YKOH"/>
    <property type="match status" value="1"/>
</dbReference>
<accession>A0ABU2WJB2</accession>
<dbReference type="PROSITE" id="PS50109">
    <property type="entry name" value="HIS_KIN"/>
    <property type="match status" value="1"/>
</dbReference>
<evidence type="ECO:0000256" key="10">
    <source>
        <dbReference type="ARBA" id="ARBA00023136"/>
    </source>
</evidence>
<dbReference type="Proteomes" id="UP001254608">
    <property type="component" value="Unassembled WGS sequence"/>
</dbReference>
<dbReference type="InterPro" id="IPR036890">
    <property type="entry name" value="HATPase_C_sf"/>
</dbReference>
<dbReference type="CDD" id="cd00082">
    <property type="entry name" value="HisKA"/>
    <property type="match status" value="1"/>
</dbReference>
<keyword evidence="10 11" id="KW-0472">Membrane</keyword>
<evidence type="ECO:0000313" key="15">
    <source>
        <dbReference type="Proteomes" id="UP001254608"/>
    </source>
</evidence>
<evidence type="ECO:0000256" key="9">
    <source>
        <dbReference type="ARBA" id="ARBA00023012"/>
    </source>
</evidence>
<keyword evidence="5" id="KW-0808">Transferase</keyword>
<dbReference type="Pfam" id="PF02518">
    <property type="entry name" value="HATPase_c"/>
    <property type="match status" value="1"/>
</dbReference>
<comment type="caution">
    <text evidence="14">The sequence shown here is derived from an EMBL/GenBank/DDBJ whole genome shotgun (WGS) entry which is preliminary data.</text>
</comment>
<evidence type="ECO:0000313" key="14">
    <source>
        <dbReference type="EMBL" id="MDT0497955.1"/>
    </source>
</evidence>
<evidence type="ECO:0000256" key="3">
    <source>
        <dbReference type="ARBA" id="ARBA00012438"/>
    </source>
</evidence>
<dbReference type="PRINTS" id="PR00344">
    <property type="entry name" value="BCTRLSENSOR"/>
</dbReference>
<gene>
    <name evidence="14" type="ORF">RM530_11360</name>
</gene>
<dbReference type="InterPro" id="IPR036097">
    <property type="entry name" value="HisK_dim/P_sf"/>
</dbReference>
<dbReference type="InterPro" id="IPR004358">
    <property type="entry name" value="Sig_transdc_His_kin-like_C"/>
</dbReference>
<comment type="catalytic activity">
    <reaction evidence="1">
        <text>ATP + protein L-histidine = ADP + protein N-phospho-L-histidine.</text>
        <dbReference type="EC" id="2.7.13.3"/>
    </reaction>
</comment>
<keyword evidence="15" id="KW-1185">Reference proteome</keyword>
<name>A0ABU2WJB2_9GAMM</name>
<dbReference type="Gene3D" id="1.10.287.130">
    <property type="match status" value="1"/>
</dbReference>
<reference evidence="14 15" key="1">
    <citation type="submission" date="2023-09" db="EMBL/GenBank/DDBJ databases">
        <authorList>
            <person name="Rey-Velasco X."/>
        </authorList>
    </citation>
    <scope>NUCLEOTIDE SEQUENCE [LARGE SCALE GENOMIC DNA]</scope>
    <source>
        <strain evidence="14 15">W345</strain>
    </source>
</reference>
<dbReference type="InterPro" id="IPR050428">
    <property type="entry name" value="TCS_sensor_his_kinase"/>
</dbReference>
<evidence type="ECO:0000256" key="6">
    <source>
        <dbReference type="ARBA" id="ARBA00022692"/>
    </source>
</evidence>
<keyword evidence="4" id="KW-0597">Phosphoprotein</keyword>
<dbReference type="SMART" id="SM00387">
    <property type="entry name" value="HATPase_c"/>
    <property type="match status" value="1"/>
</dbReference>
<evidence type="ECO:0000256" key="11">
    <source>
        <dbReference type="SAM" id="Phobius"/>
    </source>
</evidence>
<dbReference type="EMBL" id="JAVRIC010000015">
    <property type="protein sequence ID" value="MDT0497955.1"/>
    <property type="molecule type" value="Genomic_DNA"/>
</dbReference>
<evidence type="ECO:0000259" key="13">
    <source>
        <dbReference type="PROSITE" id="PS50885"/>
    </source>
</evidence>
<dbReference type="PROSITE" id="PS50885">
    <property type="entry name" value="HAMP"/>
    <property type="match status" value="1"/>
</dbReference>
<dbReference type="InterPro" id="IPR003660">
    <property type="entry name" value="HAMP_dom"/>
</dbReference>
<dbReference type="SUPFAM" id="SSF47384">
    <property type="entry name" value="Homodimeric domain of signal transducing histidine kinase"/>
    <property type="match status" value="1"/>
</dbReference>
<dbReference type="PANTHER" id="PTHR45436:SF4">
    <property type="entry name" value="SENSOR PROTEIN PHOQ"/>
    <property type="match status" value="1"/>
</dbReference>
<feature type="domain" description="Histidine kinase" evidence="12">
    <location>
        <begin position="244"/>
        <end position="441"/>
    </location>
</feature>
<evidence type="ECO:0000256" key="5">
    <source>
        <dbReference type="ARBA" id="ARBA00022679"/>
    </source>
</evidence>
<feature type="transmembrane region" description="Helical" evidence="11">
    <location>
        <begin position="165"/>
        <end position="188"/>
    </location>
</feature>
<dbReference type="InterPro" id="IPR003661">
    <property type="entry name" value="HisK_dim/P_dom"/>
</dbReference>
<proteinExistence type="predicted"/>
<evidence type="ECO:0000256" key="1">
    <source>
        <dbReference type="ARBA" id="ARBA00000085"/>
    </source>
</evidence>
<evidence type="ECO:0000256" key="8">
    <source>
        <dbReference type="ARBA" id="ARBA00022989"/>
    </source>
</evidence>
<protein>
    <recommendedName>
        <fullName evidence="3">histidine kinase</fullName>
        <ecNumber evidence="3">2.7.13.3</ecNumber>
    </recommendedName>
</protein>
<evidence type="ECO:0000256" key="4">
    <source>
        <dbReference type="ARBA" id="ARBA00022553"/>
    </source>
</evidence>
<dbReference type="InterPro" id="IPR003594">
    <property type="entry name" value="HATPase_dom"/>
</dbReference>
<sequence length="441" mass="48999">MQSLRTRLLLAGAIVLTGFILICGASLEQAFRGAAIEAQQEKLRGMVFALLGQAELGARDNLTIADFDLPDARLSQPQSGMYAWILDSDGSISWQSPSALYEPPPSLSPDISSFRFQRDDEDGSFIGAYGLKWIGLDAEARTFTLIVHENSLGYDRQLSQFRATLWLWMGVAAIGLLVVLVLVLDWVITPTRRLVTELNNIEQGRQETIDSAYPREIQPLTDALNLMLRNERGRLTRYRNAMGDLAHSLKTPLAVLHGLLEETEDPLLRSRLREQIDRIQQISEYQLSRAAATGRRTLSEPIPLRPIIDKTINALAKVYRHKGIRFEVQAPHTLRLRADDVDLYELIGNIMDNSSKWCVHQVLVQALVQGREIELRFEDDGPGFPKSPESLLARGARADERVSGQGLGLSAAAEIVSAYEGELRLDRSSLGGAAVILKLPV</sequence>
<organism evidence="14 15">
    <name type="scientific">Banduia mediterranea</name>
    <dbReference type="NCBI Taxonomy" id="3075609"/>
    <lineage>
        <taxon>Bacteria</taxon>
        <taxon>Pseudomonadati</taxon>
        <taxon>Pseudomonadota</taxon>
        <taxon>Gammaproteobacteria</taxon>
        <taxon>Nevskiales</taxon>
        <taxon>Algiphilaceae</taxon>
        <taxon>Banduia</taxon>
    </lineage>
</organism>
<keyword evidence="14" id="KW-0547">Nucleotide-binding</keyword>